<dbReference type="InterPro" id="IPR051419">
    <property type="entry name" value="Lys/N-term_MeTrsfase_sf"/>
</dbReference>
<organism evidence="7 8">
    <name type="scientific">Panicum miliaceum</name>
    <name type="common">Proso millet</name>
    <name type="synonym">Broomcorn millet</name>
    <dbReference type="NCBI Taxonomy" id="4540"/>
    <lineage>
        <taxon>Eukaryota</taxon>
        <taxon>Viridiplantae</taxon>
        <taxon>Streptophyta</taxon>
        <taxon>Embryophyta</taxon>
        <taxon>Tracheophyta</taxon>
        <taxon>Spermatophyta</taxon>
        <taxon>Magnoliopsida</taxon>
        <taxon>Liliopsida</taxon>
        <taxon>Poales</taxon>
        <taxon>Poaceae</taxon>
        <taxon>PACMAD clade</taxon>
        <taxon>Panicoideae</taxon>
        <taxon>Panicodae</taxon>
        <taxon>Paniceae</taxon>
        <taxon>Panicinae</taxon>
        <taxon>Panicum</taxon>
        <taxon>Panicum sect. Panicum</taxon>
    </lineage>
</organism>
<dbReference type="Gene3D" id="3.40.50.150">
    <property type="entry name" value="Vaccinia Virus protein VP39"/>
    <property type="match status" value="2"/>
</dbReference>
<feature type="compositionally biased region" description="Basic residues" evidence="5">
    <location>
        <begin position="487"/>
        <end position="497"/>
    </location>
</feature>
<evidence type="ECO:0000259" key="6">
    <source>
        <dbReference type="Pfam" id="PF08241"/>
    </source>
</evidence>
<dbReference type="GO" id="GO:0032259">
    <property type="term" value="P:methylation"/>
    <property type="evidence" value="ECO:0007669"/>
    <property type="project" value="UniProtKB-KW"/>
</dbReference>
<keyword evidence="8" id="KW-1185">Reference proteome</keyword>
<name>A0A3L6PW22_PANMI</name>
<evidence type="ECO:0000256" key="3">
    <source>
        <dbReference type="ARBA" id="ARBA00022679"/>
    </source>
</evidence>
<dbReference type="SUPFAM" id="SSF53335">
    <property type="entry name" value="S-adenosyl-L-methionine-dependent methyltransferases"/>
    <property type="match status" value="2"/>
</dbReference>
<keyword evidence="2" id="KW-0489">Methyltransferase</keyword>
<evidence type="ECO:0000313" key="7">
    <source>
        <dbReference type="EMBL" id="RLM65263.1"/>
    </source>
</evidence>
<dbReference type="PANTHER" id="PTHR12176:SF78">
    <property type="entry name" value="EEF1A LYSINE AND N-TERMINAL METHYLTRANSFERASE"/>
    <property type="match status" value="1"/>
</dbReference>
<proteinExistence type="inferred from homology"/>
<dbReference type="Pfam" id="PF01564">
    <property type="entry name" value="Spermine_synth"/>
    <property type="match status" value="1"/>
</dbReference>
<gene>
    <name evidence="7" type="ORF">C2845_PM16G05000</name>
</gene>
<evidence type="ECO:0000256" key="5">
    <source>
        <dbReference type="SAM" id="MobiDB-lite"/>
    </source>
</evidence>
<feature type="region of interest" description="Disordered" evidence="5">
    <location>
        <begin position="468"/>
        <end position="498"/>
    </location>
</feature>
<dbReference type="Pfam" id="PF08241">
    <property type="entry name" value="Methyltransf_11"/>
    <property type="match status" value="1"/>
</dbReference>
<dbReference type="GO" id="GO:0008757">
    <property type="term" value="F:S-adenosylmethionine-dependent methyltransferase activity"/>
    <property type="evidence" value="ECO:0007669"/>
    <property type="project" value="InterPro"/>
</dbReference>
<dbReference type="CDD" id="cd02440">
    <property type="entry name" value="AdoMet_MTases"/>
    <property type="match status" value="1"/>
</dbReference>
<dbReference type="InterPro" id="IPR013216">
    <property type="entry name" value="Methyltransf_11"/>
</dbReference>
<feature type="compositionally biased region" description="Basic and acidic residues" evidence="5">
    <location>
        <begin position="468"/>
        <end position="480"/>
    </location>
</feature>
<dbReference type="FunFam" id="3.40.50.150:FF:000211">
    <property type="entry name" value="Methyltransferase-like protein 13"/>
    <property type="match status" value="1"/>
</dbReference>
<sequence>MATTPPPAAEILGTLGDFTSRENWDKFFALRGTGDNFEWYAEWPNLRSPLLALLGDRGAAGEADAGAGAAAPEILVPACGSSALSERLYDAGFRRITNVDFSRVVVADMLRRHARARPEMRWRVMDMTDMQFADGSFDVILDKGGLDALMEPGAGTKLGTKYLNEAKRVLKSGGKFVCLTLAESHVLGLLLSEFRFGWDMSIQAIASESSKKSAFQTFMVVMVKGKMGVVQTIKSLLDQSAEYCNMKQENAVIRALGNENIIRESYSSGVDVLLSLRDLQLGAIGDLKVIVPGRRRQFILGEPETSLYCYKAVLLDAKKQTETLVYHCGVFIVPKARAQEWLFASEEGQWHVVESAKAARLVMVFLDSRHANIDMDIIKVKDLSPLIKDLEPGNPEEEAPIPFMMAGDGVKQRDVLEEATSEITGPMVVEDVVYENADGDQGSMPEKMFRRLIFGRSSGLVQSEALLIRDPHSNETDKKNKNASATSKKRRNQKKGSKNSLRIDHSFLGSSYHSSIISGLSLVASALSAASASGEKVSTTVIGLGAGCFPMFLRGCLPFVDIEVVELDPLVAELAKKYFGFSVDEQLKVHLGDGIKFVEDSVAANHSASNGSARNSIKILVIDVDSSDLSSGLSCPPENFVEDPFLQKAKELLSEGGLFIINLVSRSSSVREMVVSRLKVVFEHLYSLQLEEEINEVLFASPSERYLDINNLDGAVAKLKDLLKFPVDVESDIKKLQRLR</sequence>
<comment type="similarity">
    <text evidence="1">Belongs to the methyltransferase superfamily.</text>
</comment>
<reference evidence="8" key="1">
    <citation type="journal article" date="2019" name="Nat. Commun.">
        <title>The genome of broomcorn millet.</title>
        <authorList>
            <person name="Zou C."/>
            <person name="Miki D."/>
            <person name="Li D."/>
            <person name="Tang Q."/>
            <person name="Xiao L."/>
            <person name="Rajput S."/>
            <person name="Deng P."/>
            <person name="Jia W."/>
            <person name="Huang R."/>
            <person name="Zhang M."/>
            <person name="Sun Y."/>
            <person name="Hu J."/>
            <person name="Fu X."/>
            <person name="Schnable P.S."/>
            <person name="Li F."/>
            <person name="Zhang H."/>
            <person name="Feng B."/>
            <person name="Zhu X."/>
            <person name="Liu R."/>
            <person name="Schnable J.C."/>
            <person name="Zhu J.-K."/>
            <person name="Zhang H."/>
        </authorList>
    </citation>
    <scope>NUCLEOTIDE SEQUENCE [LARGE SCALE GENOMIC DNA]</scope>
</reference>
<feature type="domain" description="Methyltransferase type 11" evidence="6">
    <location>
        <begin position="78"/>
        <end position="178"/>
    </location>
</feature>
<dbReference type="EMBL" id="PQIB02000015">
    <property type="protein sequence ID" value="RLM65263.1"/>
    <property type="molecule type" value="Genomic_DNA"/>
</dbReference>
<dbReference type="OrthoDB" id="411785at2759"/>
<keyword evidence="4" id="KW-0511">Multifunctional enzyme</keyword>
<dbReference type="PANTHER" id="PTHR12176">
    <property type="entry name" value="SAM-DEPENDENT METHYLTRANSFERASE SUPERFAMILY PROTEIN"/>
    <property type="match status" value="1"/>
</dbReference>
<dbReference type="Proteomes" id="UP000275267">
    <property type="component" value="Unassembled WGS sequence"/>
</dbReference>
<evidence type="ECO:0000256" key="1">
    <source>
        <dbReference type="ARBA" id="ARBA00008361"/>
    </source>
</evidence>
<dbReference type="FunFam" id="3.40.50.150:FF:000256">
    <property type="entry name" value="S-adenosyl-L-methionine-dependent methyltransferase superfamily protein"/>
    <property type="match status" value="1"/>
</dbReference>
<evidence type="ECO:0000313" key="8">
    <source>
        <dbReference type="Proteomes" id="UP000275267"/>
    </source>
</evidence>
<dbReference type="InterPro" id="IPR029063">
    <property type="entry name" value="SAM-dependent_MTases_sf"/>
</dbReference>
<evidence type="ECO:0000256" key="2">
    <source>
        <dbReference type="ARBA" id="ARBA00022603"/>
    </source>
</evidence>
<evidence type="ECO:0000256" key="4">
    <source>
        <dbReference type="ARBA" id="ARBA00023268"/>
    </source>
</evidence>
<accession>A0A3L6PW22</accession>
<dbReference type="STRING" id="4540.A0A3L6PW22"/>
<protein>
    <submittedName>
        <fullName evidence="7">Methyltransferase-like protein 13</fullName>
    </submittedName>
</protein>
<keyword evidence="3" id="KW-0808">Transferase</keyword>
<comment type="caution">
    <text evidence="7">The sequence shown here is derived from an EMBL/GenBank/DDBJ whole genome shotgun (WGS) entry which is preliminary data.</text>
</comment>
<dbReference type="AlphaFoldDB" id="A0A3L6PW22"/>